<feature type="transmembrane region" description="Helical" evidence="2">
    <location>
        <begin position="5"/>
        <end position="24"/>
    </location>
</feature>
<dbReference type="Pfam" id="PF01497">
    <property type="entry name" value="Peripla_BP_2"/>
    <property type="match status" value="1"/>
</dbReference>
<comment type="caution">
    <text evidence="5">The sequence shown here is derived from an EMBL/GenBank/DDBJ whole genome shotgun (WGS) entry which is preliminary data.</text>
</comment>
<dbReference type="SUPFAM" id="SSF53807">
    <property type="entry name" value="Helical backbone' metal receptor"/>
    <property type="match status" value="1"/>
</dbReference>
<dbReference type="NCBIfam" id="NF038402">
    <property type="entry name" value="TroA_like"/>
    <property type="match status" value="1"/>
</dbReference>
<dbReference type="CDD" id="cd01143">
    <property type="entry name" value="YvrC"/>
    <property type="match status" value="1"/>
</dbReference>
<evidence type="ECO:0000313" key="5">
    <source>
        <dbReference type="EMBL" id="HGT99279.1"/>
    </source>
</evidence>
<keyword evidence="2" id="KW-0812">Transmembrane</keyword>
<proteinExistence type="predicted"/>
<dbReference type="EMBL" id="DTDH01000215">
    <property type="protein sequence ID" value="HGT99279.1"/>
    <property type="molecule type" value="Genomic_DNA"/>
</dbReference>
<dbReference type="GO" id="GO:0071281">
    <property type="term" value="P:cellular response to iron ion"/>
    <property type="evidence" value="ECO:0007669"/>
    <property type="project" value="TreeGrafter"/>
</dbReference>
<dbReference type="PANTHER" id="PTHR30535">
    <property type="entry name" value="VITAMIN B12-BINDING PROTEIN"/>
    <property type="match status" value="1"/>
</dbReference>
<keyword evidence="2" id="KW-1133">Transmembrane helix</keyword>
<dbReference type="AlphaFoldDB" id="A0A7J3N0N3"/>
<dbReference type="PANTHER" id="PTHR30535:SF34">
    <property type="entry name" value="MOLYBDATE-BINDING PROTEIN MOLA"/>
    <property type="match status" value="1"/>
</dbReference>
<keyword evidence="1" id="KW-0732">Signal</keyword>
<dbReference type="InterPro" id="IPR054828">
    <property type="entry name" value="Vit_B12_bind_prot"/>
</dbReference>
<evidence type="ECO:0000259" key="3">
    <source>
        <dbReference type="PROSITE" id="PS50983"/>
    </source>
</evidence>
<dbReference type="InterPro" id="IPR002491">
    <property type="entry name" value="ABC_transptr_periplasmic_BD"/>
</dbReference>
<protein>
    <submittedName>
        <fullName evidence="5">ABC transporter substrate-binding protein</fullName>
    </submittedName>
</protein>
<dbReference type="Gene3D" id="3.40.50.1980">
    <property type="entry name" value="Nitrogenase molybdenum iron protein domain"/>
    <property type="match status" value="2"/>
</dbReference>
<reference evidence="5" key="1">
    <citation type="journal article" date="2020" name="mSystems">
        <title>Genome- and Community-Level Interaction Insights into Carbon Utilization and Element Cycling Functions of Hydrothermarchaeota in Hydrothermal Sediment.</title>
        <authorList>
            <person name="Zhou Z."/>
            <person name="Liu Y."/>
            <person name="Xu W."/>
            <person name="Pan J."/>
            <person name="Luo Z.H."/>
            <person name="Li M."/>
        </authorList>
    </citation>
    <scope>NUCLEOTIDE SEQUENCE [LARGE SCALE GENOMIC DNA]</scope>
    <source>
        <strain evidence="4">SpSt-629</strain>
        <strain evidence="5">SpSt-688</strain>
    </source>
</reference>
<organism evidence="5">
    <name type="scientific">Ignisphaera aggregans</name>
    <dbReference type="NCBI Taxonomy" id="334771"/>
    <lineage>
        <taxon>Archaea</taxon>
        <taxon>Thermoproteota</taxon>
        <taxon>Thermoprotei</taxon>
        <taxon>Desulfurococcales</taxon>
        <taxon>Desulfurococcaceae</taxon>
        <taxon>Ignisphaera</taxon>
    </lineage>
</organism>
<name>A0A7J3N0N3_9CREN</name>
<gene>
    <name evidence="4" type="ORF">ENT99_01755</name>
    <name evidence="5" type="ORF">ENU64_07650</name>
</gene>
<sequence length="371" mass="40553">MDMKYLGLIIIIAIVMLIGGYYIGQTTAPTTITTITATVTYTHVVEKTITPSPIYATLTVIETLTVVQETPISIVDALGRSIVFEKTPERVVSLAPSITEILFALGLGNRVVGVTSYCNYPPEVLRLVEEGKIAVIGGYWTPDVEKILALKPDLVIGSSGTRPHIQLRERVEEVGIKIVYIKGSGATNIYEIYEDIATIAKIFGVEDTARKIIQDIDNEIRYVTQKLGEANVAKLKVLQLAGPPSWGLYSAGGDTFIGWVISTAGGINIAQRFTGWPQLDYEFVIAENPDVIIVSAMGANYTAIIEEIRGTPLADTKAFKEGRVYLLDKEANDILVRPGPRVGKAVVLVAKILYPEIFGEPDTPIVYRMHK</sequence>
<feature type="domain" description="Fe/B12 periplasmic-binding" evidence="3">
    <location>
        <begin position="90"/>
        <end position="357"/>
    </location>
</feature>
<keyword evidence="2" id="KW-0472">Membrane</keyword>
<evidence type="ECO:0000256" key="2">
    <source>
        <dbReference type="SAM" id="Phobius"/>
    </source>
</evidence>
<evidence type="ECO:0000313" key="4">
    <source>
        <dbReference type="EMBL" id="HFQ78414.1"/>
    </source>
</evidence>
<dbReference type="EMBL" id="DTAU01000040">
    <property type="protein sequence ID" value="HFQ78414.1"/>
    <property type="molecule type" value="Genomic_DNA"/>
</dbReference>
<dbReference type="InterPro" id="IPR050902">
    <property type="entry name" value="ABC_Transporter_SBP"/>
</dbReference>
<accession>A0A7J3N0N3</accession>
<evidence type="ECO:0000256" key="1">
    <source>
        <dbReference type="ARBA" id="ARBA00022729"/>
    </source>
</evidence>
<dbReference type="PROSITE" id="PS50983">
    <property type="entry name" value="FE_B12_PBP"/>
    <property type="match status" value="1"/>
</dbReference>